<dbReference type="Pfam" id="PF07683">
    <property type="entry name" value="CobW_C"/>
    <property type="match status" value="1"/>
</dbReference>
<organism evidence="8">
    <name type="scientific">Dunaliella tertiolecta</name>
    <name type="common">Green alga</name>
    <dbReference type="NCBI Taxonomy" id="3047"/>
    <lineage>
        <taxon>Eukaryota</taxon>
        <taxon>Viridiplantae</taxon>
        <taxon>Chlorophyta</taxon>
        <taxon>core chlorophytes</taxon>
        <taxon>Chlorophyceae</taxon>
        <taxon>CS clade</taxon>
        <taxon>Chlamydomonadales</taxon>
        <taxon>Dunaliellaceae</taxon>
        <taxon>Dunaliella</taxon>
    </lineage>
</organism>
<proteinExistence type="inferred from homology"/>
<dbReference type="SUPFAM" id="SSF90002">
    <property type="entry name" value="Hypothetical protein YjiA, C-terminal domain"/>
    <property type="match status" value="1"/>
</dbReference>
<dbReference type="GO" id="GO:0000166">
    <property type="term" value="F:nucleotide binding"/>
    <property type="evidence" value="ECO:0007669"/>
    <property type="project" value="UniProtKB-KW"/>
</dbReference>
<dbReference type="AlphaFoldDB" id="A0A7S3R6V6"/>
<evidence type="ECO:0000313" key="8">
    <source>
        <dbReference type="EMBL" id="CAE0504515.1"/>
    </source>
</evidence>
<protein>
    <recommendedName>
        <fullName evidence="7">CobW C-terminal domain-containing protein</fullName>
    </recommendedName>
</protein>
<dbReference type="InterPro" id="IPR003495">
    <property type="entry name" value="CobW/HypB/UreG_nucleotide-bd"/>
</dbReference>
<evidence type="ECO:0000256" key="3">
    <source>
        <dbReference type="ARBA" id="ARBA00023186"/>
    </source>
</evidence>
<dbReference type="PANTHER" id="PTHR43603:SF1">
    <property type="entry name" value="ZINC-REGULATED GTPASE METALLOPROTEIN ACTIVATOR 1"/>
    <property type="match status" value="1"/>
</dbReference>
<sequence>MAAQEAIDAVMKQQKTPVTMLSGYLGTGKTTVLRHLLENSKDKIACVVNDVASVNIDAKLVRNDRARGSDAKSSTKDLADTIELQNGCACCTLQDELFASLEQIIALADKRGEPYARIVLENSGVAEPAGIRDRFNEAEAEGHPLLERLYLDTMVTLVDSSTFTADFATRQALAARPDLGDGGNLRPVVDLLVEQIEVADFVVLNKMDLLEQQGGGQEKKDELVAVISTLNPLATVVPCANGQVPLEQVFGPGSHGSVVARLNVEGQHRGAVAAARAQQEAAKQGPSAACTACEQEEETKHKQHDHCSNGHSHEEKHAHSHENKEHSHDHSHGPACGEEGHTHSEACGHGHKHEHAETPETRAAKRFGIRSFVYSSRRPFHPLRLKEMVLKWLPVSTNQAINGEAPELGDSPIKAVLRSKGFMWMSNSHSTAYYWSHAGQHFEIRDEGDWWAAVAEEDWPEEQEQRNVILADWDHSSGFGDRRQEIVFIGVNMDEAKIVQQLNGALLTDKEMEKYVARWSAVPDPQHPAAEALKKPKLGA</sequence>
<evidence type="ECO:0000256" key="5">
    <source>
        <dbReference type="ARBA" id="ARBA00049117"/>
    </source>
</evidence>
<dbReference type="SUPFAM" id="SSF52540">
    <property type="entry name" value="P-loop containing nucleoside triphosphate hydrolases"/>
    <property type="match status" value="1"/>
</dbReference>
<keyword evidence="1" id="KW-0547">Nucleotide-binding</keyword>
<comment type="similarity">
    <text evidence="4">Belongs to the SIMIBI class G3E GTPase family. ZNG1 subfamily.</text>
</comment>
<reference evidence="8" key="1">
    <citation type="submission" date="2021-01" db="EMBL/GenBank/DDBJ databases">
        <authorList>
            <person name="Corre E."/>
            <person name="Pelletier E."/>
            <person name="Niang G."/>
            <person name="Scheremetjew M."/>
            <person name="Finn R."/>
            <person name="Kale V."/>
            <person name="Holt S."/>
            <person name="Cochrane G."/>
            <person name="Meng A."/>
            <person name="Brown T."/>
            <person name="Cohen L."/>
        </authorList>
    </citation>
    <scope>NUCLEOTIDE SEQUENCE</scope>
    <source>
        <strain evidence="8">CCMP1320</strain>
    </source>
</reference>
<evidence type="ECO:0000256" key="2">
    <source>
        <dbReference type="ARBA" id="ARBA00022801"/>
    </source>
</evidence>
<dbReference type="Pfam" id="PF02492">
    <property type="entry name" value="cobW"/>
    <property type="match status" value="1"/>
</dbReference>
<keyword evidence="2" id="KW-0378">Hydrolase</keyword>
<feature type="domain" description="CobW C-terminal" evidence="7">
    <location>
        <begin position="369"/>
        <end position="506"/>
    </location>
</feature>
<feature type="compositionally biased region" description="Basic and acidic residues" evidence="6">
    <location>
        <begin position="305"/>
        <end position="363"/>
    </location>
</feature>
<evidence type="ECO:0000256" key="4">
    <source>
        <dbReference type="ARBA" id="ARBA00034320"/>
    </source>
</evidence>
<accession>A0A7S3R6V6</accession>
<dbReference type="InterPro" id="IPR027417">
    <property type="entry name" value="P-loop_NTPase"/>
</dbReference>
<evidence type="ECO:0000259" key="7">
    <source>
        <dbReference type="SMART" id="SM00833"/>
    </source>
</evidence>
<dbReference type="GO" id="GO:0016787">
    <property type="term" value="F:hydrolase activity"/>
    <property type="evidence" value="ECO:0007669"/>
    <property type="project" value="UniProtKB-KW"/>
</dbReference>
<evidence type="ECO:0000256" key="6">
    <source>
        <dbReference type="SAM" id="MobiDB-lite"/>
    </source>
</evidence>
<dbReference type="InterPro" id="IPR051927">
    <property type="entry name" value="Zn_Chap_cDPG_Synth"/>
</dbReference>
<dbReference type="PANTHER" id="PTHR43603">
    <property type="entry name" value="COBW DOMAIN-CONTAINING PROTEIN DDB_G0274527"/>
    <property type="match status" value="1"/>
</dbReference>
<gene>
    <name evidence="8" type="ORF">DTER00134_LOCUS19588</name>
</gene>
<evidence type="ECO:0000256" key="1">
    <source>
        <dbReference type="ARBA" id="ARBA00022741"/>
    </source>
</evidence>
<comment type="catalytic activity">
    <reaction evidence="5">
        <text>GTP + H2O = GDP + phosphate + H(+)</text>
        <dbReference type="Rhea" id="RHEA:19669"/>
        <dbReference type="ChEBI" id="CHEBI:15377"/>
        <dbReference type="ChEBI" id="CHEBI:15378"/>
        <dbReference type="ChEBI" id="CHEBI:37565"/>
        <dbReference type="ChEBI" id="CHEBI:43474"/>
        <dbReference type="ChEBI" id="CHEBI:58189"/>
    </reaction>
    <physiologicalReaction direction="left-to-right" evidence="5">
        <dbReference type="Rhea" id="RHEA:19670"/>
    </physiologicalReaction>
</comment>
<dbReference type="InterPro" id="IPR011629">
    <property type="entry name" value="CobW-like_C"/>
</dbReference>
<name>A0A7S3R6V6_DUNTE</name>
<dbReference type="Gene3D" id="3.30.1220.10">
    <property type="entry name" value="CobW-like, C-terminal domain"/>
    <property type="match status" value="1"/>
</dbReference>
<feature type="region of interest" description="Disordered" evidence="6">
    <location>
        <begin position="294"/>
        <end position="363"/>
    </location>
</feature>
<dbReference type="CDD" id="cd03112">
    <property type="entry name" value="CobW-like"/>
    <property type="match status" value="1"/>
</dbReference>
<keyword evidence="3" id="KW-0143">Chaperone</keyword>
<dbReference type="InterPro" id="IPR036627">
    <property type="entry name" value="CobW-likC_sf"/>
</dbReference>
<dbReference type="Gene3D" id="3.40.50.300">
    <property type="entry name" value="P-loop containing nucleotide triphosphate hydrolases"/>
    <property type="match status" value="1"/>
</dbReference>
<dbReference type="SMART" id="SM00833">
    <property type="entry name" value="CobW_C"/>
    <property type="match status" value="1"/>
</dbReference>
<dbReference type="EMBL" id="HBIP01032173">
    <property type="protein sequence ID" value="CAE0504515.1"/>
    <property type="molecule type" value="Transcribed_RNA"/>
</dbReference>